<name>A0A815F1R4_ADIRI</name>
<dbReference type="AlphaFoldDB" id="A0A815F1R4"/>
<sequence>MGVLILLIEMNLLGGTIFGFPALFPILSQMKIYQNSSQIKHFQNALTIGIAAFDSPAFFIGILIDKFGCRFVKLISIIFHIIGWLSLALLKPGRDWLMYLHCIFSSISGIMILLTSYTSANYFSKSRALVSSLLAGAGISATMWFAVFQILIDRNTCELSTLAYVWLGFALLIFLTSFLFLDWNYSFWNLPYKFDIQLESTADRNHEINFWKTLRDPLYISVVLFLSVLIIPTVFLSVVWQPLIQFITNQNKSSSRSYTFAYNISTLSAIVICPVNGYLLGFKADRSQKQKLLNISIVETISWLLNVILCLITMFPSTPNIVIPILVLNCFCRSTVVAGCQSVISTFFPSQYIGRLTGIMWSFVGGFTFIQLLLIKLVDEINQSWKAWLIILIMALLMSSHLIQVWIKYFKFQTPQINNSCLTNTRF</sequence>
<dbReference type="Proteomes" id="UP000663852">
    <property type="component" value="Unassembled WGS sequence"/>
</dbReference>
<feature type="transmembrane region" description="Helical" evidence="1">
    <location>
        <begin position="260"/>
        <end position="280"/>
    </location>
</feature>
<dbReference type="OrthoDB" id="330047at2759"/>
<organism evidence="2 3">
    <name type="scientific">Adineta ricciae</name>
    <name type="common">Rotifer</name>
    <dbReference type="NCBI Taxonomy" id="249248"/>
    <lineage>
        <taxon>Eukaryota</taxon>
        <taxon>Metazoa</taxon>
        <taxon>Spiralia</taxon>
        <taxon>Gnathifera</taxon>
        <taxon>Rotifera</taxon>
        <taxon>Eurotatoria</taxon>
        <taxon>Bdelloidea</taxon>
        <taxon>Adinetida</taxon>
        <taxon>Adinetidae</taxon>
        <taxon>Adineta</taxon>
    </lineage>
</organism>
<dbReference type="EMBL" id="CAJNOJ010000233">
    <property type="protein sequence ID" value="CAF1320041.1"/>
    <property type="molecule type" value="Genomic_DNA"/>
</dbReference>
<evidence type="ECO:0000256" key="1">
    <source>
        <dbReference type="SAM" id="Phobius"/>
    </source>
</evidence>
<evidence type="ECO:0000313" key="3">
    <source>
        <dbReference type="Proteomes" id="UP000663852"/>
    </source>
</evidence>
<accession>A0A815F1R4</accession>
<protein>
    <recommendedName>
        <fullName evidence="4">Major facilitator superfamily (MFS) profile domain-containing protein</fullName>
    </recommendedName>
</protein>
<evidence type="ECO:0008006" key="4">
    <source>
        <dbReference type="Google" id="ProtNLM"/>
    </source>
</evidence>
<dbReference type="PANTHER" id="PTHR20765:SF1">
    <property type="entry name" value="EQUILIBRATIVE NUCLEOBASE TRANSPORTER 1"/>
    <property type="match status" value="1"/>
</dbReference>
<feature type="transmembrane region" description="Helical" evidence="1">
    <location>
        <begin position="71"/>
        <end position="90"/>
    </location>
</feature>
<evidence type="ECO:0000313" key="2">
    <source>
        <dbReference type="EMBL" id="CAF1320041.1"/>
    </source>
</evidence>
<comment type="caution">
    <text evidence="2">The sequence shown here is derived from an EMBL/GenBank/DDBJ whole genome shotgun (WGS) entry which is preliminary data.</text>
</comment>
<keyword evidence="1" id="KW-0472">Membrane</keyword>
<keyword evidence="1" id="KW-0812">Transmembrane</keyword>
<feature type="transmembrane region" description="Helical" evidence="1">
    <location>
        <begin position="356"/>
        <end position="375"/>
    </location>
</feature>
<feature type="transmembrane region" description="Helical" evidence="1">
    <location>
        <begin position="12"/>
        <end position="33"/>
    </location>
</feature>
<feature type="transmembrane region" description="Helical" evidence="1">
    <location>
        <begin position="45"/>
        <end position="64"/>
    </location>
</feature>
<feature type="transmembrane region" description="Helical" evidence="1">
    <location>
        <begin position="129"/>
        <end position="152"/>
    </location>
</feature>
<reference evidence="2" key="1">
    <citation type="submission" date="2021-02" db="EMBL/GenBank/DDBJ databases">
        <authorList>
            <person name="Nowell W R."/>
        </authorList>
    </citation>
    <scope>NUCLEOTIDE SEQUENCE</scope>
</reference>
<feature type="transmembrane region" description="Helical" evidence="1">
    <location>
        <begin position="164"/>
        <end position="183"/>
    </location>
</feature>
<dbReference type="InterPro" id="IPR036259">
    <property type="entry name" value="MFS_trans_sf"/>
</dbReference>
<dbReference type="Gene3D" id="1.20.1250.20">
    <property type="entry name" value="MFS general substrate transporter like domains"/>
    <property type="match status" value="1"/>
</dbReference>
<dbReference type="PANTHER" id="PTHR20765">
    <property type="entry name" value="SOLUTE CARRIER FAMILY 43 MEMBER 3-RELATED"/>
    <property type="match status" value="1"/>
</dbReference>
<gene>
    <name evidence="2" type="ORF">EDS130_LOCUS31616</name>
</gene>
<keyword evidence="1" id="KW-1133">Transmembrane helix</keyword>
<feature type="transmembrane region" description="Helical" evidence="1">
    <location>
        <begin position="218"/>
        <end position="240"/>
    </location>
</feature>
<feature type="transmembrane region" description="Helical" evidence="1">
    <location>
        <begin position="387"/>
        <end position="407"/>
    </location>
</feature>
<dbReference type="SUPFAM" id="SSF103473">
    <property type="entry name" value="MFS general substrate transporter"/>
    <property type="match status" value="1"/>
</dbReference>
<dbReference type="InterPro" id="IPR027197">
    <property type="entry name" value="SLC43A3"/>
</dbReference>
<feature type="transmembrane region" description="Helical" evidence="1">
    <location>
        <begin position="96"/>
        <end position="117"/>
    </location>
</feature>
<proteinExistence type="predicted"/>
<feature type="transmembrane region" description="Helical" evidence="1">
    <location>
        <begin position="292"/>
        <end position="315"/>
    </location>
</feature>